<reference evidence="1 2" key="1">
    <citation type="submission" date="2022-12" db="EMBL/GenBank/DDBJ databases">
        <title>Sphingomonas abieness sp. nov., an endophytic bacterium isolated from Abies koreana.</title>
        <authorList>
            <person name="Jiang L."/>
            <person name="Lee J."/>
        </authorList>
    </citation>
    <scope>NUCLEOTIDE SEQUENCE [LARGE SCALE GENOMIC DNA]</scope>
    <source>
        <strain evidence="2">PAMB 00755</strain>
    </source>
</reference>
<dbReference type="Proteomes" id="UP001210865">
    <property type="component" value="Chromosome"/>
</dbReference>
<gene>
    <name evidence="1" type="ORF">PBT88_10185</name>
</gene>
<keyword evidence="2" id="KW-1185">Reference proteome</keyword>
<evidence type="ECO:0000313" key="2">
    <source>
        <dbReference type="Proteomes" id="UP001210865"/>
    </source>
</evidence>
<sequence length="74" mass="7954">MLLVETLLHGLIERSVITVADAIGFAESAADVREEVGLELSETPDAMMPSLTILRSIASSLRFDLNGQPLKSVD</sequence>
<accession>A0ABY7NUW3</accession>
<dbReference type="EMBL" id="CP115174">
    <property type="protein sequence ID" value="WBO24433.1"/>
    <property type="molecule type" value="Genomic_DNA"/>
</dbReference>
<name>A0ABY7NUW3_9SPHN</name>
<proteinExistence type="predicted"/>
<evidence type="ECO:0000313" key="1">
    <source>
        <dbReference type="EMBL" id="WBO24433.1"/>
    </source>
</evidence>
<protein>
    <submittedName>
        <fullName evidence="1">Uncharacterized protein</fullName>
    </submittedName>
</protein>
<dbReference type="RefSeq" id="WP_270079055.1">
    <property type="nucleotide sequence ID" value="NZ_CP115174.1"/>
</dbReference>
<organism evidence="1 2">
    <name type="scientific">Sphingomonas abietis</name>
    <dbReference type="NCBI Taxonomy" id="3012344"/>
    <lineage>
        <taxon>Bacteria</taxon>
        <taxon>Pseudomonadati</taxon>
        <taxon>Pseudomonadota</taxon>
        <taxon>Alphaproteobacteria</taxon>
        <taxon>Sphingomonadales</taxon>
        <taxon>Sphingomonadaceae</taxon>
        <taxon>Sphingomonas</taxon>
    </lineage>
</organism>